<evidence type="ECO:0000313" key="2">
    <source>
        <dbReference type="Proteomes" id="UP001176429"/>
    </source>
</evidence>
<proteinExistence type="predicted"/>
<sequence>MFSYRLPFISGLLAFTLLSSCHRKVVPTTTAAGPGTSTPVAAPQGMEPSLPALKPVNTAFEFLNAKGKATMELKGDKKTVSISVRMQRDKAIWMSAGLAGFEGARVLLTPDSVRVINRLENTYFAGGYDYLSQLLNVPVSFADMQALLLGDYLPAPAGSKPTLETEAGDKQRVRYPRQNVSVERLLLATTGRVQQLKVSEAAQKRSLTVDYGDFKPLEEAAGLPFANNLNVQAQQPSGATTASVSYSKVSVGSTPLEFPFDVPKGFKRTK</sequence>
<dbReference type="PROSITE" id="PS51257">
    <property type="entry name" value="PROKAR_LIPOPROTEIN"/>
    <property type="match status" value="1"/>
</dbReference>
<keyword evidence="2" id="KW-1185">Reference proteome</keyword>
<reference evidence="1" key="1">
    <citation type="submission" date="2023-07" db="EMBL/GenBank/DDBJ databases">
        <authorList>
            <person name="Kim M.K."/>
        </authorList>
    </citation>
    <scope>NUCLEOTIDE SEQUENCE</scope>
    <source>
        <strain evidence="1">ASUV-10-1</strain>
    </source>
</reference>
<dbReference type="EMBL" id="JAUQSY010000001">
    <property type="protein sequence ID" value="MDO7873299.1"/>
    <property type="molecule type" value="Genomic_DNA"/>
</dbReference>
<organism evidence="1 2">
    <name type="scientific">Hymenobacter aranciens</name>
    <dbReference type="NCBI Taxonomy" id="3063996"/>
    <lineage>
        <taxon>Bacteria</taxon>
        <taxon>Pseudomonadati</taxon>
        <taxon>Bacteroidota</taxon>
        <taxon>Cytophagia</taxon>
        <taxon>Cytophagales</taxon>
        <taxon>Hymenobacteraceae</taxon>
        <taxon>Hymenobacter</taxon>
    </lineage>
</organism>
<accession>A0ABT9B4V1</accession>
<gene>
    <name evidence="1" type="ORF">Q5H93_01045</name>
</gene>
<dbReference type="RefSeq" id="WP_305004614.1">
    <property type="nucleotide sequence ID" value="NZ_JAUQSY010000001.1"/>
</dbReference>
<dbReference type="InterPro" id="IPR025634">
    <property type="entry name" value="DUF4292"/>
</dbReference>
<comment type="caution">
    <text evidence="1">The sequence shown here is derived from an EMBL/GenBank/DDBJ whole genome shotgun (WGS) entry which is preliminary data.</text>
</comment>
<dbReference type="Proteomes" id="UP001176429">
    <property type="component" value="Unassembled WGS sequence"/>
</dbReference>
<evidence type="ECO:0000313" key="1">
    <source>
        <dbReference type="EMBL" id="MDO7873299.1"/>
    </source>
</evidence>
<protein>
    <submittedName>
        <fullName evidence="1">DUF4292 domain-containing protein</fullName>
    </submittedName>
</protein>
<name>A0ABT9B4V1_9BACT</name>
<dbReference type="Pfam" id="PF14125">
    <property type="entry name" value="DUF4292"/>
    <property type="match status" value="1"/>
</dbReference>